<dbReference type="InterPro" id="IPR007383">
    <property type="entry name" value="DUF445"/>
</dbReference>
<name>A0A135IAH8_9GAMM</name>
<evidence type="ECO:0008006" key="4">
    <source>
        <dbReference type="Google" id="ProtNLM"/>
    </source>
</evidence>
<dbReference type="PANTHER" id="PTHR38568">
    <property type="entry name" value="DUF445 DOMAIN-CONTAINING PROTEIN-RELATED"/>
    <property type="match status" value="1"/>
</dbReference>
<reference evidence="2 3" key="1">
    <citation type="submission" date="2015-11" db="EMBL/GenBank/DDBJ databases">
        <title>Genomic Taxonomy of the Vibrionaceae.</title>
        <authorList>
            <person name="Gomez-Gil B."/>
            <person name="Enciso-Ibarra J."/>
        </authorList>
    </citation>
    <scope>NUCLEOTIDE SEQUENCE [LARGE SCALE GENOMIC DNA]</scope>
    <source>
        <strain evidence="2 3">CAIM 912</strain>
    </source>
</reference>
<keyword evidence="1" id="KW-0472">Membrane</keyword>
<feature type="transmembrane region" description="Helical" evidence="1">
    <location>
        <begin position="27"/>
        <end position="48"/>
    </location>
</feature>
<accession>A0A135IAH8</accession>
<keyword evidence="3" id="KW-1185">Reference proteome</keyword>
<evidence type="ECO:0000256" key="1">
    <source>
        <dbReference type="SAM" id="Phobius"/>
    </source>
</evidence>
<feature type="transmembrane region" description="Helical" evidence="1">
    <location>
        <begin position="5"/>
        <end position="21"/>
    </location>
</feature>
<feature type="transmembrane region" description="Helical" evidence="1">
    <location>
        <begin position="212"/>
        <end position="233"/>
    </location>
</feature>
<evidence type="ECO:0000313" key="3">
    <source>
        <dbReference type="Proteomes" id="UP000070529"/>
    </source>
</evidence>
<protein>
    <recommendedName>
        <fullName evidence="4">DUF445 domain-containing protein</fullName>
    </recommendedName>
</protein>
<dbReference type="OrthoDB" id="5565224at2"/>
<dbReference type="EMBL" id="LNTY01000025">
    <property type="protein sequence ID" value="KXF82398.1"/>
    <property type="molecule type" value="Genomic_DNA"/>
</dbReference>
<evidence type="ECO:0000313" key="2">
    <source>
        <dbReference type="EMBL" id="KXF82398.1"/>
    </source>
</evidence>
<proteinExistence type="predicted"/>
<comment type="caution">
    <text evidence="2">The sequence shown here is derived from an EMBL/GenBank/DDBJ whole genome shotgun (WGS) entry which is preliminary data.</text>
</comment>
<dbReference type="Proteomes" id="UP000070529">
    <property type="component" value="Unassembled WGS sequence"/>
</dbReference>
<keyword evidence="1" id="KW-0812">Transmembrane</keyword>
<dbReference type="RefSeq" id="WP_067413902.1">
    <property type="nucleotide sequence ID" value="NZ_LNTY01000025.1"/>
</dbReference>
<gene>
    <name evidence="2" type="ORF">ATN88_09710</name>
</gene>
<dbReference type="STRING" id="294935.ATN88_09710"/>
<dbReference type="AlphaFoldDB" id="A0A135IAH8"/>
<organism evidence="2 3">
    <name type="scientific">Enterovibrio coralii</name>
    <dbReference type="NCBI Taxonomy" id="294935"/>
    <lineage>
        <taxon>Bacteria</taxon>
        <taxon>Pseudomonadati</taxon>
        <taxon>Pseudomonadota</taxon>
        <taxon>Gammaproteobacteria</taxon>
        <taxon>Vibrionales</taxon>
        <taxon>Vibrionaceae</taxon>
        <taxon>Enterovibrio</taxon>
    </lineage>
</organism>
<dbReference type="Pfam" id="PF04286">
    <property type="entry name" value="DUF445"/>
    <property type="match status" value="1"/>
</dbReference>
<sequence length="235" mass="26034">MNKSFLTNLIAAIITAVGYYLDQPIALYGGLFALSGSLTNLLAVHMLFEKVPGLYGSGVIQARFEAFKLGIKSLMMDQFFTKENIDRFLSKEIAGDANLNLEPVIEKIDFNPTFDGLVDVINNSPFGGMLMMMGGPEALTPLRQPFVEKMQSSVIEITQQEEFRDALKTQIEQPEMMGDITANIESVIEQRLNELTPEMVKDIVQKMIREHLGWLVVWGGVFGGLIGVVSALLTL</sequence>
<keyword evidence="1" id="KW-1133">Transmembrane helix</keyword>
<dbReference type="PANTHER" id="PTHR38568:SF1">
    <property type="entry name" value="DUF445 DOMAIN-CONTAINING PROTEIN"/>
    <property type="match status" value="1"/>
</dbReference>